<dbReference type="InterPro" id="IPR051795">
    <property type="entry name" value="Glycosyl_Hydrlase_43"/>
</dbReference>
<dbReference type="OrthoDB" id="8866236at2"/>
<feature type="chain" id="PRO_5044606619" evidence="7">
    <location>
        <begin position="25"/>
        <end position="538"/>
    </location>
</feature>
<dbReference type="PANTHER" id="PTHR42812">
    <property type="entry name" value="BETA-XYLOSIDASE"/>
    <property type="match status" value="1"/>
</dbReference>
<feature type="signal peptide" evidence="7">
    <location>
        <begin position="1"/>
        <end position="24"/>
    </location>
</feature>
<dbReference type="Gene3D" id="2.60.120.200">
    <property type="match status" value="1"/>
</dbReference>
<dbReference type="InterPro" id="IPR023296">
    <property type="entry name" value="Glyco_hydro_beta-prop_sf"/>
</dbReference>
<proteinExistence type="inferred from homology"/>
<feature type="active site" description="Proton acceptor" evidence="4">
    <location>
        <position position="61"/>
    </location>
</feature>
<dbReference type="PROSITE" id="PS51318">
    <property type="entry name" value="TAT"/>
    <property type="match status" value="1"/>
</dbReference>
<organism evidence="9 12">
    <name type="scientific">Pseudoduganella plicata</name>
    <dbReference type="NCBI Taxonomy" id="321984"/>
    <lineage>
        <taxon>Bacteria</taxon>
        <taxon>Pseudomonadati</taxon>
        <taxon>Pseudomonadota</taxon>
        <taxon>Betaproteobacteria</taxon>
        <taxon>Burkholderiales</taxon>
        <taxon>Oxalobacteraceae</taxon>
        <taxon>Telluria group</taxon>
        <taxon>Pseudoduganella</taxon>
    </lineage>
</organism>
<evidence type="ECO:0000313" key="12">
    <source>
        <dbReference type="Proteomes" id="UP000619512"/>
    </source>
</evidence>
<sequence>MVTRRNALKSAGLGTLLLGPAAQAACPPALPAWARGPEGQRKADLGNGTFLNPIVAGDRPDPSILKDGADYYMTFSTFDAYPGLVIWHSRDLVNWQPLVATLQRNIGSVWAPELCKHKGRYYLYIPTKKTAVPGAKTTSWVIWADDIRGPWSDPIDLNLPKHIDPGHAVGEDGSRWLFLSGVDRVRLADDGLSTIGQPERVYEPWRYPDDWEVEAFSPEGPKVLRHGGYYYLILAVGGTSGPPTGHMVIAARSKSIHGPWQHHPRNPLVRTTSVDEKWWSRGHATLVQGPAGDWWGVYHGYENGFWTLGRQALLAPVTWSADGWPEFGGGDLSQPLRKPAGGATGPHGMALSDDFGTDKYGIQWNFFSPAPTESRRLARRDNTLHLQASGSEPSDSSPLVFVAPDQDYEFQCEIDVDAGTRGGLLLFYDHKLYCGLGFDAEQFTLHRYGTEHGKLANTYGKRLFIRIRNRRHIVSIHMSGDGKTWQRGPRGYEVSGYHHNVRGGFMSLKPALYAVGKGTVRFRDFRYRAFGEAVKGQQ</sequence>
<keyword evidence="2 6" id="KW-0378">Hydrolase</keyword>
<evidence type="ECO:0000256" key="1">
    <source>
        <dbReference type="ARBA" id="ARBA00009865"/>
    </source>
</evidence>
<dbReference type="GO" id="GO:0005975">
    <property type="term" value="P:carbohydrate metabolic process"/>
    <property type="evidence" value="ECO:0007669"/>
    <property type="project" value="InterPro"/>
</dbReference>
<dbReference type="EMBL" id="BMWW01000007">
    <property type="protein sequence ID" value="GGZ01821.1"/>
    <property type="molecule type" value="Genomic_DNA"/>
</dbReference>
<evidence type="ECO:0000313" key="9">
    <source>
        <dbReference type="EMBL" id="GGZ01821.1"/>
    </source>
</evidence>
<dbReference type="InterPro" id="IPR013320">
    <property type="entry name" value="ConA-like_dom_sf"/>
</dbReference>
<evidence type="ECO:0000256" key="6">
    <source>
        <dbReference type="RuleBase" id="RU361187"/>
    </source>
</evidence>
<evidence type="ECO:0000313" key="10">
    <source>
        <dbReference type="EMBL" id="QBQ35444.1"/>
    </source>
</evidence>
<comment type="similarity">
    <text evidence="1 6">Belongs to the glycosyl hydrolase 43 family.</text>
</comment>
<dbReference type="GO" id="GO:0004553">
    <property type="term" value="F:hydrolase activity, hydrolyzing O-glycosyl compounds"/>
    <property type="evidence" value="ECO:0007669"/>
    <property type="project" value="InterPro"/>
</dbReference>
<keyword evidence="7" id="KW-0732">Signal</keyword>
<dbReference type="CDD" id="cd09002">
    <property type="entry name" value="GH43_XYL-like"/>
    <property type="match status" value="1"/>
</dbReference>
<feature type="active site" description="Proton donor" evidence="4">
    <location>
        <position position="219"/>
    </location>
</feature>
<dbReference type="PANTHER" id="PTHR42812:SF2">
    <property type="entry name" value="XYLOSIDASE_ARABINOSIDASE"/>
    <property type="match status" value="1"/>
</dbReference>
<accession>A0A4P7BAI5</accession>
<dbReference type="Proteomes" id="UP000619512">
    <property type="component" value="Unassembled WGS sequence"/>
</dbReference>
<evidence type="ECO:0000259" key="8">
    <source>
        <dbReference type="Pfam" id="PF17851"/>
    </source>
</evidence>
<evidence type="ECO:0000256" key="3">
    <source>
        <dbReference type="ARBA" id="ARBA00023295"/>
    </source>
</evidence>
<feature type="domain" description="Beta-xylosidase C-terminal Concanavalin A-like" evidence="8">
    <location>
        <begin position="352"/>
        <end position="527"/>
    </location>
</feature>
<reference evidence="9" key="3">
    <citation type="submission" date="2022-12" db="EMBL/GenBank/DDBJ databases">
        <authorList>
            <person name="Sun Q."/>
            <person name="Kim S."/>
        </authorList>
    </citation>
    <scope>NUCLEOTIDE SEQUENCE</scope>
    <source>
        <strain evidence="9">KCTC 12344</strain>
    </source>
</reference>
<protein>
    <submittedName>
        <fullName evidence="10">Xylan 1,4-beta-xylosidase</fullName>
    </submittedName>
</protein>
<dbReference type="RefSeq" id="WP_134383683.1">
    <property type="nucleotide sequence ID" value="NZ_BMWW01000007.1"/>
</dbReference>
<reference evidence="9" key="1">
    <citation type="journal article" date="2014" name="Int. J. Syst. Evol. Microbiol.">
        <title>Complete genome sequence of Corynebacterium casei LMG S-19264T (=DSM 44701T), isolated from a smear-ripened cheese.</title>
        <authorList>
            <consortium name="US DOE Joint Genome Institute (JGI-PGF)"/>
            <person name="Walter F."/>
            <person name="Albersmeier A."/>
            <person name="Kalinowski J."/>
            <person name="Ruckert C."/>
        </authorList>
    </citation>
    <scope>NUCLEOTIDE SEQUENCE</scope>
    <source>
        <strain evidence="9">KCTC 12344</strain>
    </source>
</reference>
<dbReference type="Proteomes" id="UP000294359">
    <property type="component" value="Chromosome"/>
</dbReference>
<dbReference type="InterPro" id="IPR006710">
    <property type="entry name" value="Glyco_hydro_43"/>
</dbReference>
<dbReference type="AlphaFoldDB" id="A0A4P7BAI5"/>
<evidence type="ECO:0000256" key="4">
    <source>
        <dbReference type="PIRSR" id="PIRSR606710-1"/>
    </source>
</evidence>
<dbReference type="InterPro" id="IPR041542">
    <property type="entry name" value="GH43_C2"/>
</dbReference>
<dbReference type="EMBL" id="CP038026">
    <property type="protein sequence ID" value="QBQ35444.1"/>
    <property type="molecule type" value="Genomic_DNA"/>
</dbReference>
<dbReference type="InterPro" id="IPR006311">
    <property type="entry name" value="TAT_signal"/>
</dbReference>
<keyword evidence="11" id="KW-1185">Reference proteome</keyword>
<evidence type="ECO:0000256" key="2">
    <source>
        <dbReference type="ARBA" id="ARBA00022801"/>
    </source>
</evidence>
<dbReference type="Gene3D" id="2.115.10.20">
    <property type="entry name" value="Glycosyl hydrolase domain, family 43"/>
    <property type="match status" value="1"/>
</dbReference>
<reference evidence="10 11" key="2">
    <citation type="submission" date="2019-03" db="EMBL/GenBank/DDBJ databases">
        <title>Draft Genome Sequences of Six Type Strains of the Genus Massilia.</title>
        <authorList>
            <person name="Miess H."/>
            <person name="Frediansyhah A."/>
            <person name="Gross H."/>
        </authorList>
    </citation>
    <scope>NUCLEOTIDE SEQUENCE [LARGE SCALE GENOMIC DNA]</scope>
    <source>
        <strain evidence="10 11">DSM 17505</strain>
    </source>
</reference>
<dbReference type="SUPFAM" id="SSF49899">
    <property type="entry name" value="Concanavalin A-like lectins/glucanases"/>
    <property type="match status" value="1"/>
</dbReference>
<keyword evidence="3 6" id="KW-0326">Glycosidase</keyword>
<gene>
    <name evidence="10" type="ORF">E1742_04140</name>
    <name evidence="9" type="ORF">GCM10007388_39450</name>
</gene>
<dbReference type="Pfam" id="PF17851">
    <property type="entry name" value="GH43_C2"/>
    <property type="match status" value="1"/>
</dbReference>
<feature type="site" description="Important for catalytic activity, responsible for pKa modulation of the active site Glu and correct orientation of both the proton donor and substrate" evidence="5">
    <location>
        <position position="164"/>
    </location>
</feature>
<evidence type="ECO:0000256" key="5">
    <source>
        <dbReference type="PIRSR" id="PIRSR606710-2"/>
    </source>
</evidence>
<evidence type="ECO:0000313" key="11">
    <source>
        <dbReference type="Proteomes" id="UP000294359"/>
    </source>
</evidence>
<dbReference type="Pfam" id="PF04616">
    <property type="entry name" value="Glyco_hydro_43"/>
    <property type="match status" value="1"/>
</dbReference>
<name>A0A4P7BAI5_9BURK</name>
<dbReference type="SUPFAM" id="SSF75005">
    <property type="entry name" value="Arabinanase/levansucrase/invertase"/>
    <property type="match status" value="1"/>
</dbReference>
<evidence type="ECO:0000256" key="7">
    <source>
        <dbReference type="SAM" id="SignalP"/>
    </source>
</evidence>